<dbReference type="RefSeq" id="WP_182281473.1">
    <property type="nucleotide sequence ID" value="NZ_JABTCN010000109.1"/>
</dbReference>
<feature type="compositionally biased region" description="Basic and acidic residues" evidence="1">
    <location>
        <begin position="94"/>
        <end position="112"/>
    </location>
</feature>
<evidence type="ECO:0000256" key="1">
    <source>
        <dbReference type="SAM" id="MobiDB-lite"/>
    </source>
</evidence>
<comment type="caution">
    <text evidence="4">The sequence shown here is derived from an EMBL/GenBank/DDBJ whole genome shotgun (WGS) entry which is preliminary data.</text>
</comment>
<evidence type="ECO:0000259" key="3">
    <source>
        <dbReference type="Pfam" id="PF07553"/>
    </source>
</evidence>
<keyword evidence="2" id="KW-0812">Transmembrane</keyword>
<dbReference type="Pfam" id="PF07553">
    <property type="entry name" value="Lipoprotein_Ltp"/>
    <property type="match status" value="2"/>
</dbReference>
<dbReference type="InterPro" id="IPR011434">
    <property type="entry name" value="Ltp-like_HTH"/>
</dbReference>
<feature type="compositionally biased region" description="Basic and acidic residues" evidence="1">
    <location>
        <begin position="69"/>
        <end position="79"/>
    </location>
</feature>
<feature type="domain" description="Putative host cell surface-exposed lipoprotein Ltp-like HTH region" evidence="3">
    <location>
        <begin position="110"/>
        <end position="156"/>
    </location>
</feature>
<dbReference type="Gene3D" id="1.10.10.10">
    <property type="entry name" value="Winged helix-like DNA-binding domain superfamily/Winged helix DNA-binding domain"/>
    <property type="match status" value="2"/>
</dbReference>
<dbReference type="Proteomes" id="UP000524893">
    <property type="component" value="Unassembled WGS sequence"/>
</dbReference>
<evidence type="ECO:0000313" key="5">
    <source>
        <dbReference type="Proteomes" id="UP000524893"/>
    </source>
</evidence>
<feature type="region of interest" description="Disordered" evidence="1">
    <location>
        <begin position="59"/>
        <end position="116"/>
    </location>
</feature>
<feature type="compositionally biased region" description="Polar residues" evidence="1">
    <location>
        <begin position="59"/>
        <end position="68"/>
    </location>
</feature>
<name>A0A9X0TN35_9STAP</name>
<sequence>MSEKKKWYKSTWFTILTLIFIFPLGLFLMWKYMDWKRWVKILITVLIAIIAIINFTGTSESDNQPSKEQTTEQKDSDSKEESDEEIDTTDSSAIEEKPTEEKATSKPTREQKAALNKAETYSEMMHMSKAGIYKQLTSEYGEKFPADAAQYAVDNLKADYKKNALEKAKDYAEQQDMSTDAIYDQLISSYGEQFTEEEAQYA</sequence>
<feature type="domain" description="Putative host cell surface-exposed lipoprotein Ltp-like HTH region" evidence="3">
    <location>
        <begin position="159"/>
        <end position="202"/>
    </location>
</feature>
<protein>
    <submittedName>
        <fullName evidence="4">Ltp family lipoprotein</fullName>
    </submittedName>
</protein>
<dbReference type="EMBL" id="JABTCN010000109">
    <property type="protein sequence ID" value="MBA8777712.1"/>
    <property type="molecule type" value="Genomic_DNA"/>
</dbReference>
<organism evidence="4 5">
    <name type="scientific">Staphylococcus coagulans</name>
    <dbReference type="NCBI Taxonomy" id="74706"/>
    <lineage>
        <taxon>Bacteria</taxon>
        <taxon>Bacillati</taxon>
        <taxon>Bacillota</taxon>
        <taxon>Bacilli</taxon>
        <taxon>Bacillales</taxon>
        <taxon>Staphylococcaceae</taxon>
        <taxon>Staphylococcus</taxon>
    </lineage>
</organism>
<dbReference type="AlphaFoldDB" id="A0A9X0TN35"/>
<proteinExistence type="predicted"/>
<dbReference type="InterPro" id="IPR036388">
    <property type="entry name" value="WH-like_DNA-bd_sf"/>
</dbReference>
<evidence type="ECO:0000313" key="4">
    <source>
        <dbReference type="EMBL" id="MBA8777712.1"/>
    </source>
</evidence>
<keyword evidence="2" id="KW-0472">Membrane</keyword>
<feature type="transmembrane region" description="Helical" evidence="2">
    <location>
        <begin position="12"/>
        <end position="32"/>
    </location>
</feature>
<reference evidence="4 5" key="1">
    <citation type="journal article" date="2020" name="Access Microbiol">
        <title>Isolation and genome sequencing of Staphylococcus schleiferi subspecies coagulans from Antarctic seals.</title>
        <authorList>
            <person name="Foster G."/>
            <person name="Robb A."/>
            <person name="Paterson G.K."/>
        </authorList>
    </citation>
    <scope>NUCLEOTIDE SEQUENCE [LARGE SCALE GENOMIC DNA]</scope>
    <source>
        <strain evidence="4 5">M615/02/4</strain>
    </source>
</reference>
<gene>
    <name evidence="4" type="ORF">HR081_12640</name>
</gene>
<feature type="non-terminal residue" evidence="4">
    <location>
        <position position="202"/>
    </location>
</feature>
<evidence type="ECO:0000256" key="2">
    <source>
        <dbReference type="SAM" id="Phobius"/>
    </source>
</evidence>
<keyword evidence="4" id="KW-0449">Lipoprotein</keyword>
<accession>A0A9X0TN35</accession>
<feature type="transmembrane region" description="Helical" evidence="2">
    <location>
        <begin position="38"/>
        <end position="57"/>
    </location>
</feature>
<keyword evidence="2" id="KW-1133">Transmembrane helix</keyword>